<protein>
    <submittedName>
        <fullName evidence="1">TIGR02687 family protein</fullName>
    </submittedName>
</protein>
<dbReference type="RefSeq" id="WP_165616935.1">
    <property type="nucleotide sequence ID" value="NZ_FNEJ01000039.1"/>
</dbReference>
<organism evidence="1 2">
    <name type="scientific">Salipiger marinus</name>
    <dbReference type="NCBI Taxonomy" id="555512"/>
    <lineage>
        <taxon>Bacteria</taxon>
        <taxon>Pseudomonadati</taxon>
        <taxon>Pseudomonadota</taxon>
        <taxon>Alphaproteobacteria</taxon>
        <taxon>Rhodobacterales</taxon>
        <taxon>Roseobacteraceae</taxon>
        <taxon>Salipiger</taxon>
    </lineage>
</organism>
<evidence type="ECO:0000313" key="2">
    <source>
        <dbReference type="Proteomes" id="UP000199093"/>
    </source>
</evidence>
<evidence type="ECO:0000313" key="1">
    <source>
        <dbReference type="EMBL" id="SDJ51531.1"/>
    </source>
</evidence>
<dbReference type="Pfam" id="PF08665">
    <property type="entry name" value="PglZ"/>
    <property type="match status" value="1"/>
</dbReference>
<dbReference type="InterPro" id="IPR014060">
    <property type="entry name" value="PglZ"/>
</dbReference>
<proteinExistence type="predicted"/>
<dbReference type="Proteomes" id="UP000199093">
    <property type="component" value="Unassembled WGS sequence"/>
</dbReference>
<gene>
    <name evidence="1" type="ORF">SAMN04487993_103919</name>
</gene>
<dbReference type="InterPro" id="IPR017850">
    <property type="entry name" value="Alkaline_phosphatase_core_sf"/>
</dbReference>
<dbReference type="Gene3D" id="3.40.720.10">
    <property type="entry name" value="Alkaline Phosphatase, subunit A"/>
    <property type="match status" value="1"/>
</dbReference>
<sequence>MRDRIQAGLERSFRKHRIVFWHDPEARFREEFDAITIPGVTKTEVANNEFMLKHRLIREAPRDNFLVYRPGAIPPDPENWLLDLEMGHGVFLADRGALLLMELGLPPRFSDLVEAHAKFFEAKARVDRLKGMIEETDNAARIRIKMIAVCAGTPAALDAVLEALLAELARDEDKLIGLIARSGLEAHLWEKVRALYGYEEKAPSVTGLAQALFWGTYLMELDEPSALTQEALVLMGRWRHDTRHRDAFVTLSDRYADALAIRSDLPARPLDRLARMAQFEAIDQQVLRALIRGVLDRDLPHERVEEAVRERRGSLWWAEYADLYEAVRFASDLQRRVADVPIPPMTMRTGFDAYAGGWFQIDQTYRKFVLHAGRTLHRDLVAELGERVENLYSNGFLMPLNDAWQRAIDADPTWRIDQVVGQRRFYDQHVAPIRNKGAKVIVIISDALRFEIGEELLRRIRAVDRFEARLEPMLGSLPSYTQLGMGALLPNRDLRIAAEGSGVLVDGESATGTENRAKVLARRKEAGATTAVQAEAVARMDKEEIRALIRDHDVVYLYQNLIDAAGDKTASEGQVFEAAERAIQDLEQLIRRLAGNNANNLIVTADHGFIYQNRPIHEGDYSPAEVRGEKITHRDRRFVLGTGLEETPGLTRFSSRAAGLEGETEILIPRSIGRLRLSGSGSRFVHGGAALQEVVVPVLLINKRRTSDVEPVEVEPILTASRLITTGQHPVRLYQTLPVTEKRRPIRLRIGLYGPDGAVLSNLEEREFGETSEDPRRRETTVRLILAKAAEAYNDKDVRLVLTRIGDGPERPYRTETFRLKRSVSGDFDL</sequence>
<name>A0A1G8UCP8_9RHOB</name>
<accession>A0A1G8UCP8</accession>
<dbReference type="EMBL" id="FNEJ01000039">
    <property type="protein sequence ID" value="SDJ51531.1"/>
    <property type="molecule type" value="Genomic_DNA"/>
</dbReference>
<dbReference type="NCBIfam" id="TIGR02687">
    <property type="entry name" value="BREX-1 system phosphatase PglZ type A"/>
    <property type="match status" value="1"/>
</dbReference>
<dbReference type="AlphaFoldDB" id="A0A1G8UCP8"/>
<reference evidence="1 2" key="1">
    <citation type="submission" date="2016-10" db="EMBL/GenBank/DDBJ databases">
        <authorList>
            <person name="de Groot N.N."/>
        </authorList>
    </citation>
    <scope>NUCLEOTIDE SEQUENCE [LARGE SCALE GENOMIC DNA]</scope>
    <source>
        <strain evidence="1 2">DSM 26424</strain>
    </source>
</reference>
<dbReference type="SUPFAM" id="SSF53649">
    <property type="entry name" value="Alkaline phosphatase-like"/>
    <property type="match status" value="1"/>
</dbReference>
<keyword evidence="2" id="KW-1185">Reference proteome</keyword>
<dbReference type="STRING" id="555512.SAMN04487993_103919"/>